<proteinExistence type="predicted"/>
<reference evidence="3" key="1">
    <citation type="submission" date="2016-10" db="EMBL/GenBank/DDBJ databases">
        <authorList>
            <person name="Varghese N."/>
            <person name="Submissions S."/>
        </authorList>
    </citation>
    <scope>NUCLEOTIDE SEQUENCE [LARGE SCALE GENOMIC DNA]</scope>
    <source>
        <strain evidence="3">DSM 22329</strain>
    </source>
</reference>
<dbReference type="CDD" id="cd00093">
    <property type="entry name" value="HTH_XRE"/>
    <property type="match status" value="1"/>
</dbReference>
<feature type="domain" description="HTH cro/C1-type" evidence="1">
    <location>
        <begin position="12"/>
        <end position="66"/>
    </location>
</feature>
<dbReference type="InterPro" id="IPR001387">
    <property type="entry name" value="Cro/C1-type_HTH"/>
</dbReference>
<dbReference type="RefSeq" id="WP_157692933.1">
    <property type="nucleotide sequence ID" value="NZ_LT629711.1"/>
</dbReference>
<dbReference type="GO" id="GO:0003677">
    <property type="term" value="F:DNA binding"/>
    <property type="evidence" value="ECO:0007669"/>
    <property type="project" value="InterPro"/>
</dbReference>
<evidence type="ECO:0000313" key="2">
    <source>
        <dbReference type="EMBL" id="SDP14453.1"/>
    </source>
</evidence>
<dbReference type="Gene3D" id="1.10.260.40">
    <property type="entry name" value="lambda repressor-like DNA-binding domains"/>
    <property type="match status" value="1"/>
</dbReference>
<dbReference type="STRING" id="443156.SAMN04489867_1541"/>
<dbReference type="EMBL" id="LT629711">
    <property type="protein sequence ID" value="SDP14453.1"/>
    <property type="molecule type" value="Genomic_DNA"/>
</dbReference>
<keyword evidence="3" id="KW-1185">Reference proteome</keyword>
<accession>A0A1H0QAQ5</accession>
<dbReference type="OrthoDB" id="3383514at2"/>
<organism evidence="2 3">
    <name type="scientific">Pedococcus dokdonensis</name>
    <dbReference type="NCBI Taxonomy" id="443156"/>
    <lineage>
        <taxon>Bacteria</taxon>
        <taxon>Bacillati</taxon>
        <taxon>Actinomycetota</taxon>
        <taxon>Actinomycetes</taxon>
        <taxon>Micrococcales</taxon>
        <taxon>Intrasporangiaceae</taxon>
        <taxon>Pedococcus</taxon>
    </lineage>
</organism>
<dbReference type="InterPro" id="IPR010982">
    <property type="entry name" value="Lambda_DNA-bd_dom_sf"/>
</dbReference>
<dbReference type="Proteomes" id="UP000199077">
    <property type="component" value="Chromosome I"/>
</dbReference>
<dbReference type="SMART" id="SM00530">
    <property type="entry name" value="HTH_XRE"/>
    <property type="match status" value="1"/>
</dbReference>
<gene>
    <name evidence="2" type="ORF">SAMN04489867_1541</name>
</gene>
<protein>
    <submittedName>
        <fullName evidence="2">HTH-type transcriptional regulator / antitoxin HipB</fullName>
    </submittedName>
</protein>
<dbReference type="SUPFAM" id="SSF47413">
    <property type="entry name" value="lambda repressor-like DNA-binding domains"/>
    <property type="match status" value="1"/>
</dbReference>
<dbReference type="PROSITE" id="PS50943">
    <property type="entry name" value="HTH_CROC1"/>
    <property type="match status" value="1"/>
</dbReference>
<name>A0A1H0QAQ5_9MICO</name>
<evidence type="ECO:0000259" key="1">
    <source>
        <dbReference type="PROSITE" id="PS50943"/>
    </source>
</evidence>
<dbReference type="AlphaFoldDB" id="A0A1H0QAQ5"/>
<evidence type="ECO:0000313" key="3">
    <source>
        <dbReference type="Proteomes" id="UP000199077"/>
    </source>
</evidence>
<sequence>MGEIEFEVDAVIARARRVAGLSQRELAGEAGVAPSTVAAIESGTRLPSIGLLCRLLSVAGLRLAVVDEADAEVVPFPSDVIRDNAGRRFPAHLDVQPPDLMPRRVVAFPRYDRQPPKGWYARTPAGAVAPTRDLHRPDHPTEAEVEYRRQRALYGRAAWWPERAAALRAHLGLESADDDD</sequence>
<dbReference type="Pfam" id="PF01381">
    <property type="entry name" value="HTH_3"/>
    <property type="match status" value="1"/>
</dbReference>